<feature type="active site" description="Proton donor" evidence="2">
    <location>
        <position position="52"/>
    </location>
</feature>
<dbReference type="PANTHER" id="PTHR35561:SF1">
    <property type="entry name" value="RNA 2',3'-CYCLIC PHOSPHODIESTERASE"/>
    <property type="match status" value="1"/>
</dbReference>
<comment type="function">
    <text evidence="2">Hydrolyzes RNA 2',3'-cyclic phosphodiester to an RNA 2'-phosphomonoester.</text>
</comment>
<name>A0A451G4K5_9GAMM</name>
<dbReference type="AlphaFoldDB" id="A0A451G4K5"/>
<dbReference type="InterPro" id="IPR004175">
    <property type="entry name" value="RNA_CPDase"/>
</dbReference>
<dbReference type="InterPro" id="IPR009097">
    <property type="entry name" value="Cyclic_Pdiesterase"/>
</dbReference>
<reference evidence="3 4" key="1">
    <citation type="journal article" date="2018" name="Environ. Microbiol.">
        <title>Genomes of ubiquitous marine and hypersaline Hydrogenovibrio, Thiomicrorhabdus and Thiomicrospira spp. encode a diversity of mechanisms to sustain chemolithoautotrophy in heterogeneous environments.</title>
        <authorList>
            <person name="Scott K.M."/>
            <person name="Williams J."/>
            <person name="Porter C.M.B."/>
            <person name="Russel S."/>
            <person name="Harmer T.L."/>
            <person name="Paul J.H."/>
            <person name="Antonen K.M."/>
            <person name="Bridges M.K."/>
            <person name="Camper G.J."/>
            <person name="Campla C.K."/>
            <person name="Casella L.G."/>
            <person name="Chase E."/>
            <person name="Conrad J.W."/>
            <person name="Cruz M.C."/>
            <person name="Dunlap D.S."/>
            <person name="Duran L."/>
            <person name="Fahsbender E.M."/>
            <person name="Goldsmith D.B."/>
            <person name="Keeley R.F."/>
            <person name="Kondoff M.R."/>
            <person name="Kussy B.I."/>
            <person name="Lane M.K."/>
            <person name="Lawler S."/>
            <person name="Leigh B.A."/>
            <person name="Lewis C."/>
            <person name="Lostal L.M."/>
            <person name="Marking D."/>
            <person name="Mancera P.A."/>
            <person name="McClenthan E.C."/>
            <person name="McIntyre E.A."/>
            <person name="Mine J.A."/>
            <person name="Modi S."/>
            <person name="Moore B.D."/>
            <person name="Morgan W.A."/>
            <person name="Nelson K.M."/>
            <person name="Nguyen K.N."/>
            <person name="Ogburn N."/>
            <person name="Parrino D.G."/>
            <person name="Pedapudi A.D."/>
            <person name="Pelham R.P."/>
            <person name="Preece A.M."/>
            <person name="Rampersad E.A."/>
            <person name="Richardson J.C."/>
            <person name="Rodgers C.M."/>
            <person name="Schaffer B.L."/>
            <person name="Sheridan N.E."/>
            <person name="Solone M.R."/>
            <person name="Staley Z.R."/>
            <person name="Tabuchi M."/>
            <person name="Waide R.J."/>
            <person name="Wanjugi P.W."/>
            <person name="Young S."/>
            <person name="Clum A."/>
            <person name="Daum C."/>
            <person name="Huntemann M."/>
            <person name="Ivanova N."/>
            <person name="Kyrpides N."/>
            <person name="Mikhailova N."/>
            <person name="Palaniappan K."/>
            <person name="Pillay M."/>
            <person name="Reddy T.B.K."/>
            <person name="Shapiro N."/>
            <person name="Stamatis D."/>
            <person name="Varghese N."/>
            <person name="Woyke T."/>
            <person name="Boden R."/>
            <person name="Freyermuth S.K."/>
            <person name="Kerfeld C.A."/>
        </authorList>
    </citation>
    <scope>NUCLEOTIDE SEQUENCE [LARGE SCALE GENOMIC DNA]</scope>
    <source>
        <strain evidence="3 4">JR-2</strain>
    </source>
</reference>
<dbReference type="EMBL" id="CP035033">
    <property type="protein sequence ID" value="QAB14407.1"/>
    <property type="molecule type" value="Genomic_DNA"/>
</dbReference>
<evidence type="ECO:0000313" key="3">
    <source>
        <dbReference type="EMBL" id="QAB14407.1"/>
    </source>
</evidence>
<dbReference type="Gene3D" id="3.90.1140.10">
    <property type="entry name" value="Cyclic phosphodiesterase"/>
    <property type="match status" value="1"/>
</dbReference>
<dbReference type="HAMAP" id="MF_01940">
    <property type="entry name" value="RNA_CPDase"/>
    <property type="match status" value="1"/>
</dbReference>
<dbReference type="EC" id="3.1.4.58" evidence="2"/>
<comment type="similarity">
    <text evidence="2">Belongs to the 2H phosphoesterase superfamily. ThpR family.</text>
</comment>
<organism evidence="3 4">
    <name type="scientific">Hydrogenovibrio thermophilus</name>
    <dbReference type="NCBI Taxonomy" id="265883"/>
    <lineage>
        <taxon>Bacteria</taxon>
        <taxon>Pseudomonadati</taxon>
        <taxon>Pseudomonadota</taxon>
        <taxon>Gammaproteobacteria</taxon>
        <taxon>Thiotrichales</taxon>
        <taxon>Piscirickettsiaceae</taxon>
        <taxon>Hydrogenovibrio</taxon>
    </lineage>
</organism>
<feature type="active site" description="Proton acceptor" evidence="2">
    <location>
        <position position="139"/>
    </location>
</feature>
<dbReference type="NCBIfam" id="TIGR02258">
    <property type="entry name" value="2_5_ligase"/>
    <property type="match status" value="1"/>
</dbReference>
<dbReference type="Pfam" id="PF13563">
    <property type="entry name" value="2_5_RNA_ligase2"/>
    <property type="match status" value="1"/>
</dbReference>
<keyword evidence="4" id="KW-1185">Reference proteome</keyword>
<evidence type="ECO:0000256" key="2">
    <source>
        <dbReference type="HAMAP-Rule" id="MF_01940"/>
    </source>
</evidence>
<dbReference type="Proteomes" id="UP000285478">
    <property type="component" value="Chromosome"/>
</dbReference>
<comment type="catalytic activity">
    <reaction evidence="2">
        <text>a 3'-end 2',3'-cyclophospho-ribonucleotide-RNA + H2O = a 3'-end 2'-phospho-ribonucleotide-RNA + H(+)</text>
        <dbReference type="Rhea" id="RHEA:11828"/>
        <dbReference type="Rhea" id="RHEA-COMP:10464"/>
        <dbReference type="Rhea" id="RHEA-COMP:17353"/>
        <dbReference type="ChEBI" id="CHEBI:15377"/>
        <dbReference type="ChEBI" id="CHEBI:15378"/>
        <dbReference type="ChEBI" id="CHEBI:83064"/>
        <dbReference type="ChEBI" id="CHEBI:173113"/>
        <dbReference type="EC" id="3.1.4.58"/>
    </reaction>
</comment>
<protein>
    <recommendedName>
        <fullName evidence="2">RNA 2',3'-cyclic phosphodiesterase</fullName>
        <shortName evidence="2">RNA 2',3'-CPDase</shortName>
        <ecNumber evidence="2">3.1.4.58</ecNumber>
    </recommendedName>
</protein>
<feature type="short sequence motif" description="HXTX 1" evidence="2">
    <location>
        <begin position="52"/>
        <end position="55"/>
    </location>
</feature>
<proteinExistence type="inferred from homology"/>
<gene>
    <name evidence="3" type="primary">thpR</name>
    <name evidence="3" type="ORF">EPV75_01320</name>
</gene>
<dbReference type="GO" id="GO:0004113">
    <property type="term" value="F:2',3'-cyclic-nucleotide 3'-phosphodiesterase activity"/>
    <property type="evidence" value="ECO:0007669"/>
    <property type="project" value="InterPro"/>
</dbReference>
<dbReference type="KEGG" id="htr:EPV75_01320"/>
<keyword evidence="1 2" id="KW-0378">Hydrolase</keyword>
<dbReference type="PANTHER" id="PTHR35561">
    <property type="entry name" value="RNA 2',3'-CYCLIC PHOSPHODIESTERASE"/>
    <property type="match status" value="1"/>
</dbReference>
<dbReference type="SUPFAM" id="SSF55144">
    <property type="entry name" value="LigT-like"/>
    <property type="match status" value="1"/>
</dbReference>
<feature type="short sequence motif" description="HXTX 2" evidence="2">
    <location>
        <begin position="139"/>
        <end position="142"/>
    </location>
</feature>
<accession>A0A451G4K5</accession>
<dbReference type="GO" id="GO:0008664">
    <property type="term" value="F:RNA 2',3'-cyclic 3'-phosphodiesterase activity"/>
    <property type="evidence" value="ECO:0007669"/>
    <property type="project" value="UniProtKB-EC"/>
</dbReference>
<sequence length="195" mass="22269">MRVTVKRRIGMRLFLAIPVDAACSEQLKTRLSAFQTRPEIAAMKWTPSPNWHLTLSFLGEVSEADYQAIRESMSDWFAEGMSYFEADLLTLGGFPNLKTGPFWAAKLDATLMMQSLVREIDDHLRPLGFAKRKHAFRPHITLGKWKGASDDFPTIDEPLEPIQLRVDRLNLYQSVLTPSSPPEYRLLNSLPLETY</sequence>
<evidence type="ECO:0000256" key="1">
    <source>
        <dbReference type="ARBA" id="ARBA00022801"/>
    </source>
</evidence>
<evidence type="ECO:0000313" key="4">
    <source>
        <dbReference type="Proteomes" id="UP000285478"/>
    </source>
</evidence>